<protein>
    <recommendedName>
        <fullName evidence="1">Stage II sporulation protein M</fullName>
    </recommendedName>
</protein>
<feature type="transmembrane region" description="Helical" evidence="2">
    <location>
        <begin position="140"/>
        <end position="159"/>
    </location>
</feature>
<keyword evidence="1" id="KW-1003">Cell membrane</keyword>
<reference evidence="4 5" key="1">
    <citation type="submission" date="2018-12" db="EMBL/GenBank/DDBJ databases">
        <authorList>
            <person name="Sun L."/>
            <person name="Chen Z."/>
        </authorList>
    </citation>
    <scope>NUCLEOTIDE SEQUENCE [LARGE SCALE GENOMIC DNA]</scope>
    <source>
        <strain evidence="4 5">LMG 29736</strain>
    </source>
</reference>
<dbReference type="PIRSF" id="PIRSF038973">
    <property type="entry name" value="SpoIIM"/>
    <property type="match status" value="1"/>
</dbReference>
<dbReference type="InterPro" id="IPR014196">
    <property type="entry name" value="SpoIIM"/>
</dbReference>
<comment type="function">
    <text evidence="1">Required for complete septum migration and engulfment of the forespore compartment during sporulation. Required for stabilizing and recruiting of SpoIIP to the septal membrane.</text>
</comment>
<dbReference type="Pfam" id="PF01944">
    <property type="entry name" value="SpoIIM"/>
    <property type="match status" value="1"/>
</dbReference>
<dbReference type="RefSeq" id="WP_120115063.1">
    <property type="nucleotide sequence ID" value="NZ_BORI01000002.1"/>
</dbReference>
<proteinExistence type="predicted"/>
<comment type="caution">
    <text evidence="4">The sequence shown here is derived from an EMBL/GenBank/DDBJ whole genome shotgun (WGS) entry which is preliminary data.</text>
</comment>
<evidence type="ECO:0000313" key="6">
    <source>
        <dbReference type="Proteomes" id="UP000680670"/>
    </source>
</evidence>
<accession>A0A429XDB3</accession>
<dbReference type="AlphaFoldDB" id="A0A429XDB3"/>
<evidence type="ECO:0000313" key="4">
    <source>
        <dbReference type="EMBL" id="RST61349.1"/>
    </source>
</evidence>
<dbReference type="Proteomes" id="UP000680670">
    <property type="component" value="Unassembled WGS sequence"/>
</dbReference>
<comment type="subunit">
    <text evidence="1">Component of the MPD complex composed of SpoIIM, SpoIIP and SpoIID.</text>
</comment>
<feature type="transmembrane region" description="Helical" evidence="2">
    <location>
        <begin position="20"/>
        <end position="45"/>
    </location>
</feature>
<dbReference type="OrthoDB" id="2065033at2"/>
<dbReference type="GO" id="GO:0005886">
    <property type="term" value="C:plasma membrane"/>
    <property type="evidence" value="ECO:0007669"/>
    <property type="project" value="UniProtKB-SubCell"/>
</dbReference>
<dbReference type="EMBL" id="QYTW02000001">
    <property type="protein sequence ID" value="RST61349.1"/>
    <property type="molecule type" value="Genomic_DNA"/>
</dbReference>
<feature type="transmembrane region" description="Helical" evidence="2">
    <location>
        <begin position="85"/>
        <end position="106"/>
    </location>
</feature>
<evidence type="ECO:0000256" key="1">
    <source>
        <dbReference type="PIRNR" id="PIRNR038973"/>
    </source>
</evidence>
<evidence type="ECO:0000313" key="3">
    <source>
        <dbReference type="EMBL" id="GIN96462.1"/>
    </source>
</evidence>
<feature type="transmembrane region" description="Helical" evidence="2">
    <location>
        <begin position="180"/>
        <end position="206"/>
    </location>
</feature>
<reference evidence="3 6" key="2">
    <citation type="submission" date="2021-03" db="EMBL/GenBank/DDBJ databases">
        <title>Antimicrobial resistance genes in bacteria isolated from Japanese honey, and their potential for conferring macrolide and lincosamide resistance in the American foulbrood pathogen Paenibacillus larvae.</title>
        <authorList>
            <person name="Okamoto M."/>
            <person name="Kumagai M."/>
            <person name="Kanamori H."/>
            <person name="Takamatsu D."/>
        </authorList>
    </citation>
    <scope>NUCLEOTIDE SEQUENCE [LARGE SCALE GENOMIC DNA]</scope>
    <source>
        <strain evidence="3 6">J6TS1</strain>
    </source>
</reference>
<feature type="transmembrane region" description="Helical" evidence="2">
    <location>
        <begin position="113"/>
        <end position="134"/>
    </location>
</feature>
<keyword evidence="6" id="KW-1185">Reference proteome</keyword>
<comment type="subcellular location">
    <subcellularLocation>
        <location evidence="1">Cell membrane</location>
        <topology evidence="1">Multi-pass membrane protein</topology>
    </subcellularLocation>
    <text evidence="1">Localizes to the sporulation septum and to the second division site within the mother cell. Before the start of engulfment localizes to the septal midpoint, then spreads throughout the septum prior to becoming enriched at the leading edge of the engulfing membrane, where it remains until the completion of membrane migration. Some remain partially trapped at the septum during engulfment and upon completion of engulfment become dispersed in the outer forespore membrane. Localization of the MPD complex to the septal membrane is dependent on SpoIIB.</text>
</comment>
<dbReference type="GO" id="GO:0030435">
    <property type="term" value="P:sporulation resulting in formation of a cellular spore"/>
    <property type="evidence" value="ECO:0007669"/>
    <property type="project" value="UniProtKB-KW"/>
</dbReference>
<evidence type="ECO:0000256" key="2">
    <source>
        <dbReference type="SAM" id="Phobius"/>
    </source>
</evidence>
<keyword evidence="1" id="KW-0749">Sporulation</keyword>
<keyword evidence="2" id="KW-1133">Transmembrane helix</keyword>
<dbReference type="NCBIfam" id="TIGR02831">
    <property type="entry name" value="spo_II_M"/>
    <property type="match status" value="1"/>
</dbReference>
<dbReference type="InterPro" id="IPR002798">
    <property type="entry name" value="SpoIIM-like"/>
</dbReference>
<evidence type="ECO:0000313" key="5">
    <source>
        <dbReference type="Proteomes" id="UP000287296"/>
    </source>
</evidence>
<organism evidence="4 5">
    <name type="scientific">Siminovitchia terrae</name>
    <name type="common">Bacillus terrae</name>
    <dbReference type="NCBI Taxonomy" id="1914933"/>
    <lineage>
        <taxon>Bacteria</taxon>
        <taxon>Bacillati</taxon>
        <taxon>Bacillota</taxon>
        <taxon>Bacilli</taxon>
        <taxon>Bacillales</taxon>
        <taxon>Bacillaceae</taxon>
        <taxon>Siminovitchia</taxon>
    </lineage>
</organism>
<dbReference type="EMBL" id="BORJ01000005">
    <property type="protein sequence ID" value="GIN96462.1"/>
    <property type="molecule type" value="Genomic_DNA"/>
</dbReference>
<name>A0A429XDB3_SIMTE</name>
<gene>
    <name evidence="4" type="primary">spoIIM</name>
    <name evidence="4" type="ORF">D5F11_000210</name>
    <name evidence="3" type="ORF">J6TS1_23320</name>
</gene>
<keyword evidence="1 2" id="KW-0472">Membrane</keyword>
<dbReference type="Proteomes" id="UP000287296">
    <property type="component" value="Unassembled WGS sequence"/>
</dbReference>
<keyword evidence="1 2" id="KW-0812">Transmembrane</keyword>
<sequence length="215" mass="24316">MRKKMYTSYITRHIRTYSSIYSFIMVLFIMGIIFGAVIVNSLSIAQKEDLFHYLNHFFGQVADGKTGQAEDLLKLSFFHNVKFTGLMWVLGISIIGFPLILILLFLKGVVVGFSVGFLVNQMGWHGLLLAFVTLLPQNLLFIPVYIFIAVISTAFSIKLMRKIFIRQGFSFHFVPEFARYFLSFIAAMAVITLAASIEAFIAPALMKSIIMSITK</sequence>